<keyword evidence="4" id="KW-1185">Reference proteome</keyword>
<feature type="region of interest" description="Disordered" evidence="1">
    <location>
        <begin position="338"/>
        <end position="391"/>
    </location>
</feature>
<feature type="compositionally biased region" description="Polar residues" evidence="1">
    <location>
        <begin position="376"/>
        <end position="385"/>
    </location>
</feature>
<feature type="compositionally biased region" description="Basic and acidic residues" evidence="1">
    <location>
        <begin position="214"/>
        <end position="231"/>
    </location>
</feature>
<keyword evidence="2" id="KW-0732">Signal</keyword>
<dbReference type="EMBL" id="FN648475">
    <property type="protein sequence ID" value="CBJ26306.1"/>
    <property type="molecule type" value="Genomic_DNA"/>
</dbReference>
<gene>
    <name evidence="3" type="ORF">Esi_0029_0112</name>
</gene>
<feature type="signal peptide" evidence="2">
    <location>
        <begin position="1"/>
        <end position="26"/>
    </location>
</feature>
<feature type="compositionally biased region" description="Basic and acidic residues" evidence="1">
    <location>
        <begin position="361"/>
        <end position="374"/>
    </location>
</feature>
<evidence type="ECO:0000313" key="3">
    <source>
        <dbReference type="EMBL" id="CBJ26306.1"/>
    </source>
</evidence>
<protein>
    <submittedName>
        <fullName evidence="3">Uncharacterized protein</fullName>
    </submittedName>
</protein>
<proteinExistence type="predicted"/>
<dbReference type="EMBL" id="FN649742">
    <property type="protein sequence ID" value="CBJ26306.1"/>
    <property type="molecule type" value="Genomic_DNA"/>
</dbReference>
<dbReference type="InParanoid" id="D7FVD4"/>
<feature type="region of interest" description="Disordered" evidence="1">
    <location>
        <begin position="175"/>
        <end position="246"/>
    </location>
</feature>
<dbReference type="Proteomes" id="UP000002630">
    <property type="component" value="Linkage Group LG17"/>
</dbReference>
<sequence>MRLGKIFPAPSAWLQILMACSNSCGAESPSGNNQGLLGICRPVAKEALTAEEAEKDAWRQAETKRVEDMVREEHVMLQDAANRRDDTVSTMETIGVEDADNMFEGFVGRISPRQYVLDGDRALPTRHPALPPSALGPRKFYFLENADVSMEAVTHQMAGVLRTVEEKVKKIEALQIDGPSGQQKGGSGNPSGALIAPPVSPPGITDSSSSSANQDDKEGGGDADNTKDNNFDRNGNPLDSAGDRGHLAVKSDGTLMAEGADTEIGPAPRYAPGTTYNDFSRHLFASSEAEELPNVAAQPWCTTTLQETRRCIGAELEVAMLCMQKRLGKQPIVYGEQDATGELEKEQGTEDSVASKPAEQPPEKEVVRTREHGRSSRLQSASTPRRGPRTS</sequence>
<dbReference type="AlphaFoldDB" id="D7FVD4"/>
<evidence type="ECO:0000256" key="1">
    <source>
        <dbReference type="SAM" id="MobiDB-lite"/>
    </source>
</evidence>
<reference evidence="3 4" key="1">
    <citation type="journal article" date="2010" name="Nature">
        <title>The Ectocarpus genome and the independent evolution of multicellularity in brown algae.</title>
        <authorList>
            <person name="Cock J.M."/>
            <person name="Sterck L."/>
            <person name="Rouze P."/>
            <person name="Scornet D."/>
            <person name="Allen A.E."/>
            <person name="Amoutzias G."/>
            <person name="Anthouard V."/>
            <person name="Artiguenave F."/>
            <person name="Aury J.M."/>
            <person name="Badger J.H."/>
            <person name="Beszteri B."/>
            <person name="Billiau K."/>
            <person name="Bonnet E."/>
            <person name="Bothwell J.H."/>
            <person name="Bowler C."/>
            <person name="Boyen C."/>
            <person name="Brownlee C."/>
            <person name="Carrano C.J."/>
            <person name="Charrier B."/>
            <person name="Cho G.Y."/>
            <person name="Coelho S.M."/>
            <person name="Collen J."/>
            <person name="Corre E."/>
            <person name="Da Silva C."/>
            <person name="Delage L."/>
            <person name="Delaroque N."/>
            <person name="Dittami S.M."/>
            <person name="Doulbeau S."/>
            <person name="Elias M."/>
            <person name="Farnham G."/>
            <person name="Gachon C.M."/>
            <person name="Gschloessl B."/>
            <person name="Heesch S."/>
            <person name="Jabbari K."/>
            <person name="Jubin C."/>
            <person name="Kawai H."/>
            <person name="Kimura K."/>
            <person name="Kloareg B."/>
            <person name="Kupper F.C."/>
            <person name="Lang D."/>
            <person name="Le Bail A."/>
            <person name="Leblanc C."/>
            <person name="Lerouge P."/>
            <person name="Lohr M."/>
            <person name="Lopez P.J."/>
            <person name="Martens C."/>
            <person name="Maumus F."/>
            <person name="Michel G."/>
            <person name="Miranda-Saavedra D."/>
            <person name="Morales J."/>
            <person name="Moreau H."/>
            <person name="Motomura T."/>
            <person name="Nagasato C."/>
            <person name="Napoli C.A."/>
            <person name="Nelson D.R."/>
            <person name="Nyvall-Collen P."/>
            <person name="Peters A.F."/>
            <person name="Pommier C."/>
            <person name="Potin P."/>
            <person name="Poulain J."/>
            <person name="Quesneville H."/>
            <person name="Read B."/>
            <person name="Rensing S.A."/>
            <person name="Ritter A."/>
            <person name="Rousvoal S."/>
            <person name="Samanta M."/>
            <person name="Samson G."/>
            <person name="Schroeder D.C."/>
            <person name="Segurens B."/>
            <person name="Strittmatter M."/>
            <person name="Tonon T."/>
            <person name="Tregear J.W."/>
            <person name="Valentin K."/>
            <person name="von Dassow P."/>
            <person name="Yamagishi T."/>
            <person name="Van de Peer Y."/>
            <person name="Wincker P."/>
        </authorList>
    </citation>
    <scope>NUCLEOTIDE SEQUENCE [LARGE SCALE GENOMIC DNA]</scope>
    <source>
        <strain evidence="4">Ec32 / CCAP1310/4</strain>
    </source>
</reference>
<accession>D7FVD4</accession>
<evidence type="ECO:0000313" key="4">
    <source>
        <dbReference type="Proteomes" id="UP000002630"/>
    </source>
</evidence>
<evidence type="ECO:0000256" key="2">
    <source>
        <dbReference type="SAM" id="SignalP"/>
    </source>
</evidence>
<name>D7FVD4_ECTSI</name>
<organism evidence="3 4">
    <name type="scientific">Ectocarpus siliculosus</name>
    <name type="common">Brown alga</name>
    <name type="synonym">Conferva siliculosa</name>
    <dbReference type="NCBI Taxonomy" id="2880"/>
    <lineage>
        <taxon>Eukaryota</taxon>
        <taxon>Sar</taxon>
        <taxon>Stramenopiles</taxon>
        <taxon>Ochrophyta</taxon>
        <taxon>PX clade</taxon>
        <taxon>Phaeophyceae</taxon>
        <taxon>Ectocarpales</taxon>
        <taxon>Ectocarpaceae</taxon>
        <taxon>Ectocarpus</taxon>
    </lineage>
</organism>
<feature type="chain" id="PRO_5003095935" evidence="2">
    <location>
        <begin position="27"/>
        <end position="391"/>
    </location>
</feature>
<dbReference type="PROSITE" id="PS51257">
    <property type="entry name" value="PROKAR_LIPOPROTEIN"/>
    <property type="match status" value="1"/>
</dbReference>